<dbReference type="OrthoDB" id="9803333at2"/>
<dbReference type="PANTHER" id="PTHR43639">
    <property type="entry name" value="OXIDOREDUCTASE, SHORT-CHAIN DEHYDROGENASE/REDUCTASE FAMILY (AFU_ORTHOLOGUE AFUA_5G02870)"/>
    <property type="match status" value="1"/>
</dbReference>
<reference evidence="4 5" key="1">
    <citation type="submission" date="2018-08" db="EMBL/GenBank/DDBJ databases">
        <title>Pseudooceanicola sediminis CY03 in the family Rhodobacteracea.</title>
        <authorList>
            <person name="Zhang Y.-J."/>
        </authorList>
    </citation>
    <scope>NUCLEOTIDE SEQUENCE [LARGE SCALE GENOMIC DNA]</scope>
    <source>
        <strain evidence="4 5">CY03</strain>
    </source>
</reference>
<dbReference type="PRINTS" id="PR00081">
    <property type="entry name" value="GDHRDH"/>
</dbReference>
<dbReference type="InterPro" id="IPR002347">
    <property type="entry name" value="SDR_fam"/>
</dbReference>
<dbReference type="InterPro" id="IPR036291">
    <property type="entry name" value="NAD(P)-bd_dom_sf"/>
</dbReference>
<dbReference type="Pfam" id="PF13561">
    <property type="entry name" value="adh_short_C2"/>
    <property type="match status" value="1"/>
</dbReference>
<name>A0A399J7K3_9RHOB</name>
<evidence type="ECO:0000259" key="3">
    <source>
        <dbReference type="SMART" id="SM00822"/>
    </source>
</evidence>
<dbReference type="Proteomes" id="UP000265848">
    <property type="component" value="Unassembled WGS sequence"/>
</dbReference>
<dbReference type="SUPFAM" id="SSF51735">
    <property type="entry name" value="NAD(P)-binding Rossmann-fold domains"/>
    <property type="match status" value="1"/>
</dbReference>
<dbReference type="GO" id="GO:0016491">
    <property type="term" value="F:oxidoreductase activity"/>
    <property type="evidence" value="ECO:0007669"/>
    <property type="project" value="UniProtKB-KW"/>
</dbReference>
<accession>A0A399J7K3</accession>
<dbReference type="InterPro" id="IPR057326">
    <property type="entry name" value="KR_dom"/>
</dbReference>
<dbReference type="EMBL" id="QWJJ01000002">
    <property type="protein sequence ID" value="RII40209.1"/>
    <property type="molecule type" value="Genomic_DNA"/>
</dbReference>
<dbReference type="Gene3D" id="3.40.50.720">
    <property type="entry name" value="NAD(P)-binding Rossmann-like Domain"/>
    <property type="match status" value="1"/>
</dbReference>
<evidence type="ECO:0000313" key="5">
    <source>
        <dbReference type="Proteomes" id="UP000265848"/>
    </source>
</evidence>
<protein>
    <submittedName>
        <fullName evidence="4">SDR family oxidoreductase</fullName>
    </submittedName>
</protein>
<gene>
    <name evidence="4" type="ORF">DL237_02495</name>
</gene>
<evidence type="ECO:0000313" key="4">
    <source>
        <dbReference type="EMBL" id="RII40209.1"/>
    </source>
</evidence>
<feature type="domain" description="Ketoreductase" evidence="3">
    <location>
        <begin position="4"/>
        <end position="187"/>
    </location>
</feature>
<organism evidence="4 5">
    <name type="scientific">Pseudooceanicola sediminis</name>
    <dbReference type="NCBI Taxonomy" id="2211117"/>
    <lineage>
        <taxon>Bacteria</taxon>
        <taxon>Pseudomonadati</taxon>
        <taxon>Pseudomonadota</taxon>
        <taxon>Alphaproteobacteria</taxon>
        <taxon>Rhodobacterales</taxon>
        <taxon>Paracoccaceae</taxon>
        <taxon>Pseudooceanicola</taxon>
    </lineage>
</organism>
<comment type="caution">
    <text evidence="4">The sequence shown here is derived from an EMBL/GenBank/DDBJ whole genome shotgun (WGS) entry which is preliminary data.</text>
</comment>
<evidence type="ECO:0000256" key="1">
    <source>
        <dbReference type="ARBA" id="ARBA00006484"/>
    </source>
</evidence>
<dbReference type="AlphaFoldDB" id="A0A399J7K3"/>
<keyword evidence="2" id="KW-0560">Oxidoreductase</keyword>
<dbReference type="SMART" id="SM00822">
    <property type="entry name" value="PKS_KR"/>
    <property type="match status" value="1"/>
</dbReference>
<dbReference type="RefSeq" id="WP_119397448.1">
    <property type="nucleotide sequence ID" value="NZ_QWJJ01000002.1"/>
</dbReference>
<dbReference type="PANTHER" id="PTHR43639:SF1">
    <property type="entry name" value="SHORT-CHAIN DEHYDROGENASE_REDUCTASE FAMILY PROTEIN"/>
    <property type="match status" value="1"/>
</dbReference>
<comment type="similarity">
    <text evidence="1">Belongs to the short-chain dehydrogenases/reductases (SDR) family.</text>
</comment>
<sequence length="251" mass="25770">MTDRVFLITGGNRGLGRSMALNLARGGADVVITYRTGADQAASVVAEVQALGRRAAALPLDTTEVEAFPAFGVALKTALSDMGHDALTGVVQNAGFGINAPIADTTVDQFDSLVGVHIRGPFFLTQALMPLVADGGRVLFISTGLARFSLPGYAAYAMMKGAIEVLARYAAKEFGARGISVNALAPGAIETDFGGGVLRDNPDANAHVASLTAMGRVGLPDDIGAAVATLLLSDGNWITGQRIEVSGGQLI</sequence>
<proteinExistence type="inferred from homology"/>
<keyword evidence="5" id="KW-1185">Reference proteome</keyword>
<evidence type="ECO:0000256" key="2">
    <source>
        <dbReference type="ARBA" id="ARBA00023002"/>
    </source>
</evidence>